<reference evidence="1 2" key="1">
    <citation type="journal article" date="2007" name="Nature">
        <title>Evolution of genes and genomes on the Drosophila phylogeny.</title>
        <authorList>
            <consortium name="Drosophila 12 Genomes Consortium"/>
            <person name="Clark A.G."/>
            <person name="Eisen M.B."/>
            <person name="Smith D.R."/>
            <person name="Bergman C.M."/>
            <person name="Oliver B."/>
            <person name="Markow T.A."/>
            <person name="Kaufman T.C."/>
            <person name="Kellis M."/>
            <person name="Gelbart W."/>
            <person name="Iyer V.N."/>
            <person name="Pollard D.A."/>
            <person name="Sackton T.B."/>
            <person name="Larracuente A.M."/>
            <person name="Singh N.D."/>
            <person name="Abad J.P."/>
            <person name="Abt D.N."/>
            <person name="Adryan B."/>
            <person name="Aguade M."/>
            <person name="Akashi H."/>
            <person name="Anderson W.W."/>
            <person name="Aquadro C.F."/>
            <person name="Ardell D.H."/>
            <person name="Arguello R."/>
            <person name="Artieri C.G."/>
            <person name="Barbash D.A."/>
            <person name="Barker D."/>
            <person name="Barsanti P."/>
            <person name="Batterham P."/>
            <person name="Batzoglou S."/>
            <person name="Begun D."/>
            <person name="Bhutkar A."/>
            <person name="Blanco E."/>
            <person name="Bosak S.A."/>
            <person name="Bradley R.K."/>
            <person name="Brand A.D."/>
            <person name="Brent M.R."/>
            <person name="Brooks A.N."/>
            <person name="Brown R.H."/>
            <person name="Butlin R.K."/>
            <person name="Caggese C."/>
            <person name="Calvi B.R."/>
            <person name="Bernardo de Carvalho A."/>
            <person name="Caspi A."/>
            <person name="Castrezana S."/>
            <person name="Celniker S.E."/>
            <person name="Chang J.L."/>
            <person name="Chapple C."/>
            <person name="Chatterji S."/>
            <person name="Chinwalla A."/>
            <person name="Civetta A."/>
            <person name="Clifton S.W."/>
            <person name="Comeron J.M."/>
            <person name="Costello J.C."/>
            <person name="Coyne J.A."/>
            <person name="Daub J."/>
            <person name="David R.G."/>
            <person name="Delcher A.L."/>
            <person name="Delehaunty K."/>
            <person name="Do C.B."/>
            <person name="Ebling H."/>
            <person name="Edwards K."/>
            <person name="Eickbush T."/>
            <person name="Evans J.D."/>
            <person name="Filipski A."/>
            <person name="Findeiss S."/>
            <person name="Freyhult E."/>
            <person name="Fulton L."/>
            <person name="Fulton R."/>
            <person name="Garcia A.C."/>
            <person name="Gardiner A."/>
            <person name="Garfield D.A."/>
            <person name="Garvin B.E."/>
            <person name="Gibson G."/>
            <person name="Gilbert D."/>
            <person name="Gnerre S."/>
            <person name="Godfrey J."/>
            <person name="Good R."/>
            <person name="Gotea V."/>
            <person name="Gravely B."/>
            <person name="Greenberg A.J."/>
            <person name="Griffiths-Jones S."/>
            <person name="Gross S."/>
            <person name="Guigo R."/>
            <person name="Gustafson E.A."/>
            <person name="Haerty W."/>
            <person name="Hahn M.W."/>
            <person name="Halligan D.L."/>
            <person name="Halpern A.L."/>
            <person name="Halter G.M."/>
            <person name="Han M.V."/>
            <person name="Heger A."/>
            <person name="Hillier L."/>
            <person name="Hinrichs A.S."/>
            <person name="Holmes I."/>
            <person name="Hoskins R.A."/>
            <person name="Hubisz M.J."/>
            <person name="Hultmark D."/>
            <person name="Huntley M.A."/>
            <person name="Jaffe D.B."/>
            <person name="Jagadeeshan S."/>
            <person name="Jeck W.R."/>
            <person name="Johnson J."/>
            <person name="Jones C.D."/>
            <person name="Jordan W.C."/>
            <person name="Karpen G.H."/>
            <person name="Kataoka E."/>
            <person name="Keightley P.D."/>
            <person name="Kheradpour P."/>
            <person name="Kirkness E.F."/>
            <person name="Koerich L.B."/>
            <person name="Kristiansen K."/>
            <person name="Kudrna D."/>
            <person name="Kulathinal R.J."/>
            <person name="Kumar S."/>
            <person name="Kwok R."/>
            <person name="Lander E."/>
            <person name="Langley C.H."/>
            <person name="Lapoint R."/>
            <person name="Lazzaro B.P."/>
            <person name="Lee S.J."/>
            <person name="Levesque L."/>
            <person name="Li R."/>
            <person name="Lin C.F."/>
            <person name="Lin M.F."/>
            <person name="Lindblad-Toh K."/>
            <person name="Llopart A."/>
            <person name="Long M."/>
            <person name="Low L."/>
            <person name="Lozovsky E."/>
            <person name="Lu J."/>
            <person name="Luo M."/>
            <person name="Machado C.A."/>
            <person name="Makalowski W."/>
            <person name="Marzo M."/>
            <person name="Matsuda M."/>
            <person name="Matzkin L."/>
            <person name="McAllister B."/>
            <person name="McBride C.S."/>
            <person name="McKernan B."/>
            <person name="McKernan K."/>
            <person name="Mendez-Lago M."/>
            <person name="Minx P."/>
            <person name="Mollenhauer M.U."/>
            <person name="Montooth K."/>
            <person name="Mount S.M."/>
            <person name="Mu X."/>
            <person name="Myers E."/>
            <person name="Negre B."/>
            <person name="Newfeld S."/>
            <person name="Nielsen R."/>
            <person name="Noor M.A."/>
            <person name="O'Grady P."/>
            <person name="Pachter L."/>
            <person name="Papaceit M."/>
            <person name="Parisi M.J."/>
            <person name="Parisi M."/>
            <person name="Parts L."/>
            <person name="Pedersen J.S."/>
            <person name="Pesole G."/>
            <person name="Phillippy A.M."/>
            <person name="Ponting C.P."/>
            <person name="Pop M."/>
            <person name="Porcelli D."/>
            <person name="Powell J.R."/>
            <person name="Prohaska S."/>
            <person name="Pruitt K."/>
            <person name="Puig M."/>
            <person name="Quesneville H."/>
            <person name="Ram K.R."/>
            <person name="Rand D."/>
            <person name="Rasmussen M.D."/>
            <person name="Reed L.K."/>
            <person name="Reenan R."/>
            <person name="Reily A."/>
            <person name="Remington K.A."/>
            <person name="Rieger T.T."/>
            <person name="Ritchie M.G."/>
            <person name="Robin C."/>
            <person name="Rogers Y.H."/>
            <person name="Rohde C."/>
            <person name="Rozas J."/>
            <person name="Rubenfield M.J."/>
            <person name="Ruiz A."/>
            <person name="Russo S."/>
            <person name="Salzberg S.L."/>
            <person name="Sanchez-Gracia A."/>
            <person name="Saranga D.J."/>
            <person name="Sato H."/>
            <person name="Schaeffer S.W."/>
            <person name="Schatz M.C."/>
            <person name="Schlenke T."/>
            <person name="Schwartz R."/>
            <person name="Segarra C."/>
            <person name="Singh R.S."/>
            <person name="Sirot L."/>
            <person name="Sirota M."/>
            <person name="Sisneros N.B."/>
            <person name="Smith C.D."/>
            <person name="Smith T.F."/>
            <person name="Spieth J."/>
            <person name="Stage D.E."/>
            <person name="Stark A."/>
            <person name="Stephan W."/>
            <person name="Strausberg R.L."/>
            <person name="Strempel S."/>
            <person name="Sturgill D."/>
            <person name="Sutton G."/>
            <person name="Sutton G.G."/>
            <person name="Tao W."/>
            <person name="Teichmann S."/>
            <person name="Tobari Y.N."/>
            <person name="Tomimura Y."/>
            <person name="Tsolas J.M."/>
            <person name="Valente V.L."/>
            <person name="Venter E."/>
            <person name="Venter J.C."/>
            <person name="Vicario S."/>
            <person name="Vieira F.G."/>
            <person name="Vilella A.J."/>
            <person name="Villasante A."/>
            <person name="Walenz B."/>
            <person name="Wang J."/>
            <person name="Wasserman M."/>
            <person name="Watts T."/>
            <person name="Wilson D."/>
            <person name="Wilson R.K."/>
            <person name="Wing R.A."/>
            <person name="Wolfner M.F."/>
            <person name="Wong A."/>
            <person name="Wong G.K."/>
            <person name="Wu C.I."/>
            <person name="Wu G."/>
            <person name="Yamamoto D."/>
            <person name="Yang H.P."/>
            <person name="Yang S.P."/>
            <person name="Yorke J.A."/>
            <person name="Yoshida K."/>
            <person name="Zdobnov E."/>
            <person name="Zhang P."/>
            <person name="Zhang Y."/>
            <person name="Zimin A.V."/>
            <person name="Baldwin J."/>
            <person name="Abdouelleil A."/>
            <person name="Abdulkadir J."/>
            <person name="Abebe A."/>
            <person name="Abera B."/>
            <person name="Abreu J."/>
            <person name="Acer S.C."/>
            <person name="Aftuck L."/>
            <person name="Alexander A."/>
            <person name="An P."/>
            <person name="Anderson E."/>
            <person name="Anderson S."/>
            <person name="Arachi H."/>
            <person name="Azer M."/>
            <person name="Bachantsang P."/>
            <person name="Barry A."/>
            <person name="Bayul T."/>
            <person name="Berlin A."/>
            <person name="Bessette D."/>
            <person name="Bloom T."/>
            <person name="Blye J."/>
            <person name="Boguslavskiy L."/>
            <person name="Bonnet C."/>
            <person name="Boukhgalter B."/>
            <person name="Bourzgui I."/>
            <person name="Brown A."/>
            <person name="Cahill P."/>
            <person name="Channer S."/>
            <person name="Cheshatsang Y."/>
            <person name="Chuda L."/>
            <person name="Citroen M."/>
            <person name="Collymore A."/>
            <person name="Cooke P."/>
            <person name="Costello M."/>
            <person name="D'Aco K."/>
            <person name="Daza R."/>
            <person name="De Haan G."/>
            <person name="DeGray S."/>
            <person name="DeMaso C."/>
            <person name="Dhargay N."/>
            <person name="Dooley K."/>
            <person name="Dooley E."/>
            <person name="Doricent M."/>
            <person name="Dorje P."/>
            <person name="Dorjee K."/>
            <person name="Dupes A."/>
            <person name="Elong R."/>
            <person name="Falk J."/>
            <person name="Farina A."/>
            <person name="Faro S."/>
            <person name="Ferguson D."/>
            <person name="Fisher S."/>
            <person name="Foley C.D."/>
            <person name="Franke A."/>
            <person name="Friedrich D."/>
            <person name="Gadbois L."/>
            <person name="Gearin G."/>
            <person name="Gearin C.R."/>
            <person name="Giannoukos G."/>
            <person name="Goode T."/>
            <person name="Graham J."/>
            <person name="Grandbois E."/>
            <person name="Grewal S."/>
            <person name="Gyaltsen K."/>
            <person name="Hafez N."/>
            <person name="Hagos B."/>
            <person name="Hall J."/>
            <person name="Henson C."/>
            <person name="Hollinger A."/>
            <person name="Honan T."/>
            <person name="Huard M.D."/>
            <person name="Hughes L."/>
            <person name="Hurhula B."/>
            <person name="Husby M.E."/>
            <person name="Kamat A."/>
            <person name="Kanga B."/>
            <person name="Kashin S."/>
            <person name="Khazanovich D."/>
            <person name="Kisner P."/>
            <person name="Lance K."/>
            <person name="Lara M."/>
            <person name="Lee W."/>
            <person name="Lennon N."/>
            <person name="Letendre F."/>
            <person name="LeVine R."/>
            <person name="Lipovsky A."/>
            <person name="Liu X."/>
            <person name="Liu J."/>
            <person name="Liu S."/>
            <person name="Lokyitsang T."/>
            <person name="Lokyitsang Y."/>
            <person name="Lubonja R."/>
            <person name="Lui A."/>
            <person name="MacDonald P."/>
            <person name="Magnisalis V."/>
            <person name="Maru K."/>
            <person name="Matthews C."/>
            <person name="McCusker W."/>
            <person name="McDonough S."/>
            <person name="Mehta T."/>
            <person name="Meldrim J."/>
            <person name="Meneus L."/>
            <person name="Mihai O."/>
            <person name="Mihalev A."/>
            <person name="Mihova T."/>
            <person name="Mittelman R."/>
            <person name="Mlenga V."/>
            <person name="Montmayeur A."/>
            <person name="Mulrain L."/>
            <person name="Navidi A."/>
            <person name="Naylor J."/>
            <person name="Negash T."/>
            <person name="Nguyen T."/>
            <person name="Nguyen N."/>
            <person name="Nicol R."/>
            <person name="Norbu C."/>
            <person name="Norbu N."/>
            <person name="Novod N."/>
            <person name="O'Neill B."/>
            <person name="Osman S."/>
            <person name="Markiewicz E."/>
            <person name="Oyono O.L."/>
            <person name="Patti C."/>
            <person name="Phunkhang P."/>
            <person name="Pierre F."/>
            <person name="Priest M."/>
            <person name="Raghuraman S."/>
            <person name="Rege F."/>
            <person name="Reyes R."/>
            <person name="Rise C."/>
            <person name="Rogov P."/>
            <person name="Ross K."/>
            <person name="Ryan E."/>
            <person name="Settipalli S."/>
            <person name="Shea T."/>
            <person name="Sherpa N."/>
            <person name="Shi L."/>
            <person name="Shih D."/>
            <person name="Sparrow T."/>
            <person name="Spaulding J."/>
            <person name="Stalker J."/>
            <person name="Stange-Thomann N."/>
            <person name="Stavropoulos S."/>
            <person name="Stone C."/>
            <person name="Strader C."/>
            <person name="Tesfaye S."/>
            <person name="Thomson T."/>
            <person name="Thoulutsang Y."/>
            <person name="Thoulutsang D."/>
            <person name="Topham K."/>
            <person name="Topping I."/>
            <person name="Tsamla T."/>
            <person name="Vassiliev H."/>
            <person name="Vo A."/>
            <person name="Wangchuk T."/>
            <person name="Wangdi T."/>
            <person name="Weiand M."/>
            <person name="Wilkinson J."/>
            <person name="Wilson A."/>
            <person name="Yadav S."/>
            <person name="Young G."/>
            <person name="Yu Q."/>
            <person name="Zembek L."/>
            <person name="Zhong D."/>
            <person name="Zimmer A."/>
            <person name="Zwirko Z."/>
            <person name="Jaffe D.B."/>
            <person name="Alvarez P."/>
            <person name="Brockman W."/>
            <person name="Butler J."/>
            <person name="Chin C."/>
            <person name="Gnerre S."/>
            <person name="Grabherr M."/>
            <person name="Kleber M."/>
            <person name="Mauceli E."/>
            <person name="MacCallum I."/>
        </authorList>
    </citation>
    <scope>NUCLEOTIDE SEQUENCE [LARGE SCALE GENOMIC DNA]</scope>
    <source>
        <strain evidence="2">Tucson 14030-0811.24</strain>
    </source>
</reference>
<dbReference type="FunCoup" id="B4NB55">
    <property type="interactions" value="7"/>
</dbReference>
<sequence length="441" mass="51263">MSQAKQNAKQQKAIIPKRMKRKAEDLSRISNVLSKLSIRDQLSLEQNYRDIPKTCTSVWRAHEKHLDLRNIEGRLSGDSLKIFLQAMWRDFHRVYFDSDRLQEELNILESAGIDSLPGVQYAEISWNGEQTKKYYPPQWPLHALPKLLKGLRRLKVHSPVQVCFIEQFPKLEYLTLYDEVNTIAMRAILDGGCKRLKHLHFLGKHTDHQLQGVSKCGSQLKDLVFTVETFLSSWEEILLLPELLVLELRPNENVARTIEAMSHVVRTKGQQIKSLQINCHLLDSPLSDCLGQLNLKEHCHHFGGLVLTQSRFNDMDISALKLPPVHGYAVFCQCSDLKNYQLIDFIKSSCAKLREIFLINCPLLTERLIDEIYKIRSSEHATTSPLVIKLDDCPNLWTYYEKNFTDIWQRKQNVLRVEILQRSFCPNENVQFLFRQSNKVQ</sequence>
<dbReference type="SUPFAM" id="SSF52047">
    <property type="entry name" value="RNI-like"/>
    <property type="match status" value="1"/>
</dbReference>
<dbReference type="STRING" id="7260.B4NB55"/>
<dbReference type="HOGENOM" id="CLU_046602_0_0_1"/>
<accession>B4NB55</accession>
<evidence type="ECO:0000313" key="2">
    <source>
        <dbReference type="Proteomes" id="UP000007798"/>
    </source>
</evidence>
<dbReference type="Gene3D" id="3.80.10.10">
    <property type="entry name" value="Ribonuclease Inhibitor"/>
    <property type="match status" value="1"/>
</dbReference>
<dbReference type="AlphaFoldDB" id="B4NB55"/>
<dbReference type="InterPro" id="IPR032675">
    <property type="entry name" value="LRR_dom_sf"/>
</dbReference>
<dbReference type="OrthoDB" id="10257471at2759"/>
<dbReference type="OMA" id="VCFIEQF"/>
<protein>
    <recommendedName>
        <fullName evidence="3">F-box domain-containing protein</fullName>
    </recommendedName>
</protein>
<dbReference type="Proteomes" id="UP000007798">
    <property type="component" value="Unassembled WGS sequence"/>
</dbReference>
<proteinExistence type="predicted"/>
<evidence type="ECO:0000313" key="1">
    <source>
        <dbReference type="EMBL" id="EDW81019.1"/>
    </source>
</evidence>
<gene>
    <name evidence="1" type="primary">Dwil\GK11243</name>
    <name evidence="1" type="ORF">Dwil_GK11243</name>
</gene>
<evidence type="ECO:0008006" key="3">
    <source>
        <dbReference type="Google" id="ProtNLM"/>
    </source>
</evidence>
<dbReference type="PhylomeDB" id="B4NB55"/>
<dbReference type="InParanoid" id="B4NB55"/>
<dbReference type="EMBL" id="CH964232">
    <property type="protein sequence ID" value="EDW81019.1"/>
    <property type="molecule type" value="Genomic_DNA"/>
</dbReference>
<organism evidence="1 2">
    <name type="scientific">Drosophila willistoni</name>
    <name type="common">Fruit fly</name>
    <dbReference type="NCBI Taxonomy" id="7260"/>
    <lineage>
        <taxon>Eukaryota</taxon>
        <taxon>Metazoa</taxon>
        <taxon>Ecdysozoa</taxon>
        <taxon>Arthropoda</taxon>
        <taxon>Hexapoda</taxon>
        <taxon>Insecta</taxon>
        <taxon>Pterygota</taxon>
        <taxon>Neoptera</taxon>
        <taxon>Endopterygota</taxon>
        <taxon>Diptera</taxon>
        <taxon>Brachycera</taxon>
        <taxon>Muscomorpha</taxon>
        <taxon>Ephydroidea</taxon>
        <taxon>Drosophilidae</taxon>
        <taxon>Drosophila</taxon>
        <taxon>Sophophora</taxon>
    </lineage>
</organism>
<name>B4NB55_DROWI</name>
<keyword evidence="2" id="KW-1185">Reference proteome</keyword>
<dbReference type="KEGG" id="dwi:6647548"/>